<accession>A0ABW8S440</accession>
<name>A0ABW8S440_9CLOT</name>
<dbReference type="EMBL" id="JBJIAB010000011">
    <property type="protein sequence ID" value="MFL0165608.1"/>
    <property type="molecule type" value="Genomic_DNA"/>
</dbReference>
<protein>
    <recommendedName>
        <fullName evidence="3">Phage protein</fullName>
    </recommendedName>
</protein>
<evidence type="ECO:0000313" key="2">
    <source>
        <dbReference type="Proteomes" id="UP001623600"/>
    </source>
</evidence>
<organism evidence="1 2">
    <name type="scientific">Candidatus Clostridium helianthi</name>
    <dbReference type="NCBI Taxonomy" id="3381660"/>
    <lineage>
        <taxon>Bacteria</taxon>
        <taxon>Bacillati</taxon>
        <taxon>Bacillota</taxon>
        <taxon>Clostridia</taxon>
        <taxon>Eubacteriales</taxon>
        <taxon>Clostridiaceae</taxon>
        <taxon>Clostridium</taxon>
    </lineage>
</organism>
<gene>
    <name evidence="1" type="ORF">ACJDTP_11060</name>
</gene>
<dbReference type="RefSeq" id="WP_406761215.1">
    <property type="nucleotide sequence ID" value="NZ_JBJIAB010000011.1"/>
</dbReference>
<sequence>MNIPDKVKIGNINYEIVKTQNELIFEDEPVDGTISFEESKIELNTSNKSKQYIEETFIHEMVHGIFNYMGINQSEKLVDKVTKGFHQLVIDNPGIFEKDPRDEKINKFSINLKKRLERVTDN</sequence>
<reference evidence="1 2" key="1">
    <citation type="submission" date="2024-11" db="EMBL/GenBank/DDBJ databases">
        <authorList>
            <person name="Heng Y.C."/>
            <person name="Lim A.C.H."/>
            <person name="Lee J.K.Y."/>
            <person name="Kittelmann S."/>
        </authorList>
    </citation>
    <scope>NUCLEOTIDE SEQUENCE [LARGE SCALE GENOMIC DNA]</scope>
    <source>
        <strain evidence="1 2">WILCCON 0112</strain>
    </source>
</reference>
<comment type="caution">
    <text evidence="1">The sequence shown here is derived from an EMBL/GenBank/DDBJ whole genome shotgun (WGS) entry which is preliminary data.</text>
</comment>
<evidence type="ECO:0000313" key="1">
    <source>
        <dbReference type="EMBL" id="MFL0165608.1"/>
    </source>
</evidence>
<proteinExistence type="predicted"/>
<dbReference type="Proteomes" id="UP001623600">
    <property type="component" value="Unassembled WGS sequence"/>
</dbReference>
<keyword evidence="2" id="KW-1185">Reference proteome</keyword>
<evidence type="ECO:0008006" key="3">
    <source>
        <dbReference type="Google" id="ProtNLM"/>
    </source>
</evidence>